<dbReference type="Pfam" id="PF01488">
    <property type="entry name" value="Shikimate_DH"/>
    <property type="match status" value="1"/>
</dbReference>
<gene>
    <name evidence="9" type="ORF">N805_11535</name>
</gene>
<protein>
    <recommendedName>
        <fullName evidence="2">shikimate dehydrogenase (NADP(+))</fullName>
        <ecNumber evidence="2">1.1.1.25</ecNumber>
    </recommendedName>
</protein>
<keyword evidence="5" id="KW-0028">Amino-acid biosynthesis</keyword>
<feature type="domain" description="Shikimate dehydrogenase substrate binding N-terminal" evidence="8">
    <location>
        <begin position="19"/>
        <end position="102"/>
    </location>
</feature>
<dbReference type="InterPro" id="IPR013708">
    <property type="entry name" value="Shikimate_DH-bd_N"/>
</dbReference>
<evidence type="ECO:0000256" key="4">
    <source>
        <dbReference type="ARBA" id="ARBA00023002"/>
    </source>
</evidence>
<dbReference type="EMBL" id="CP010979">
    <property type="protein sequence ID" value="AJQ47808.1"/>
    <property type="molecule type" value="Genomic_DNA"/>
</dbReference>
<dbReference type="GO" id="GO:0050661">
    <property type="term" value="F:NADP binding"/>
    <property type="evidence" value="ECO:0007669"/>
    <property type="project" value="TreeGrafter"/>
</dbReference>
<feature type="domain" description="Quinate/shikimate 5-dehydrogenase/glutamyl-tRNA reductase" evidence="7">
    <location>
        <begin position="133"/>
        <end position="179"/>
    </location>
</feature>
<proteinExistence type="predicted"/>
<dbReference type="AlphaFoldDB" id="A0AAU8SHP7"/>
<dbReference type="GO" id="GO:0019632">
    <property type="term" value="P:shikimate metabolic process"/>
    <property type="evidence" value="ECO:0007669"/>
    <property type="project" value="TreeGrafter"/>
</dbReference>
<evidence type="ECO:0000259" key="7">
    <source>
        <dbReference type="Pfam" id="PF01488"/>
    </source>
</evidence>
<evidence type="ECO:0000256" key="3">
    <source>
        <dbReference type="ARBA" id="ARBA00022857"/>
    </source>
</evidence>
<dbReference type="Pfam" id="PF08501">
    <property type="entry name" value="Shikimate_dh_N"/>
    <property type="match status" value="1"/>
</dbReference>
<dbReference type="InterPro" id="IPR006151">
    <property type="entry name" value="Shikm_DH/Glu-tRNA_Rdtase"/>
</dbReference>
<dbReference type="InterPro" id="IPR046346">
    <property type="entry name" value="Aminoacid_DH-like_N_sf"/>
</dbReference>
<keyword evidence="4" id="KW-0560">Oxidoreductase</keyword>
<dbReference type="InterPro" id="IPR022893">
    <property type="entry name" value="Shikimate_DH_fam"/>
</dbReference>
<accession>A0AAU8SHP7</accession>
<evidence type="ECO:0000256" key="6">
    <source>
        <dbReference type="ARBA" id="ARBA00049442"/>
    </source>
</evidence>
<evidence type="ECO:0000256" key="5">
    <source>
        <dbReference type="ARBA" id="ARBA00023141"/>
    </source>
</evidence>
<dbReference type="SUPFAM" id="SSF53223">
    <property type="entry name" value="Aminoacid dehydrogenase-like, N-terminal domain"/>
    <property type="match status" value="1"/>
</dbReference>
<dbReference type="EC" id="1.1.1.25" evidence="2"/>
<dbReference type="RefSeq" id="WP_033742382.1">
    <property type="nucleotide sequence ID" value="NZ_CP010979.1"/>
</dbReference>
<evidence type="ECO:0000256" key="2">
    <source>
        <dbReference type="ARBA" id="ARBA00012962"/>
    </source>
</evidence>
<keyword evidence="3" id="KW-0521">NADP</keyword>
<dbReference type="InterPro" id="IPR036291">
    <property type="entry name" value="NAD(P)-bd_dom_sf"/>
</dbReference>
<evidence type="ECO:0000313" key="10">
    <source>
        <dbReference type="Proteomes" id="UP000033260"/>
    </source>
</evidence>
<keyword evidence="5" id="KW-0057">Aromatic amino acid biosynthesis</keyword>
<evidence type="ECO:0000256" key="1">
    <source>
        <dbReference type="ARBA" id="ARBA00004871"/>
    </source>
</evidence>
<dbReference type="Gene3D" id="3.40.50.720">
    <property type="entry name" value="NAD(P)-binding Rossmann-like Domain"/>
    <property type="match status" value="1"/>
</dbReference>
<evidence type="ECO:0000259" key="8">
    <source>
        <dbReference type="Pfam" id="PF08501"/>
    </source>
</evidence>
<sequence>MNKTVQPQIISGNTRLFAIIAEPIHHVKTPEEINALMAARGYDRVMVPLHVGPEQLADAVQGLRAMRNLDGFVVTVPHKGAIVHLCDSVSLAAEQVGAVNVVRRQANGRLHGDILDGVGFVAGLRRAGIEPSGMTVYLAGAGGAAQAIAYALAEAGVASLTIANRTQAKAEHLASRLAGLFPGATFNVGTADPSGHDLVVNATSMGLRETDDYPCDVHRLTREQVVAEIIMQPEYTPLLLAAAERGCRVHLGRPMLQCQVELMAAAMSGETESEEADHARP</sequence>
<dbReference type="Proteomes" id="UP000033260">
    <property type="component" value="Chromosome"/>
</dbReference>
<name>A0AAU8SHP7_PSEPU</name>
<dbReference type="PANTHER" id="PTHR21089:SF1">
    <property type="entry name" value="BIFUNCTIONAL 3-DEHYDROQUINATE DEHYDRATASE_SHIKIMATE DEHYDROGENASE, CHLOROPLASTIC"/>
    <property type="match status" value="1"/>
</dbReference>
<reference evidence="9 10" key="1">
    <citation type="submission" date="2015-02" db="EMBL/GenBank/DDBJ databases">
        <title>Complete Genome Sequencing of Pseudomonas putida S13.1.2.</title>
        <authorList>
            <person name="Chong T.M."/>
            <person name="Chan K.G."/>
            <person name="Dessaux Y."/>
        </authorList>
    </citation>
    <scope>NUCLEOTIDE SEQUENCE [LARGE SCALE GENOMIC DNA]</scope>
    <source>
        <strain evidence="9 10">S13.1.2</strain>
    </source>
</reference>
<dbReference type="SUPFAM" id="SSF51735">
    <property type="entry name" value="NAD(P)-binding Rossmann-fold domains"/>
    <property type="match status" value="1"/>
</dbReference>
<dbReference type="GO" id="GO:0009073">
    <property type="term" value="P:aromatic amino acid family biosynthetic process"/>
    <property type="evidence" value="ECO:0007669"/>
    <property type="project" value="UniProtKB-KW"/>
</dbReference>
<organism evidence="9 10">
    <name type="scientific">Pseudomonas putida S13.1.2</name>
    <dbReference type="NCBI Taxonomy" id="1384061"/>
    <lineage>
        <taxon>Bacteria</taxon>
        <taxon>Pseudomonadati</taxon>
        <taxon>Pseudomonadota</taxon>
        <taxon>Gammaproteobacteria</taxon>
        <taxon>Pseudomonadales</taxon>
        <taxon>Pseudomonadaceae</taxon>
        <taxon>Pseudomonas</taxon>
    </lineage>
</organism>
<dbReference type="Gene3D" id="3.40.50.10860">
    <property type="entry name" value="Leucine Dehydrogenase, chain A, domain 1"/>
    <property type="match status" value="1"/>
</dbReference>
<dbReference type="GO" id="GO:0004764">
    <property type="term" value="F:shikimate 3-dehydrogenase (NADP+) activity"/>
    <property type="evidence" value="ECO:0007669"/>
    <property type="project" value="UniProtKB-EC"/>
</dbReference>
<dbReference type="GO" id="GO:0009423">
    <property type="term" value="P:chorismate biosynthetic process"/>
    <property type="evidence" value="ECO:0007669"/>
    <property type="project" value="TreeGrafter"/>
</dbReference>
<comment type="pathway">
    <text evidence="1">Metabolic intermediate biosynthesis; chorismate biosynthesis; chorismate from D-erythrose 4-phosphate and phosphoenolpyruvate: step 4/7.</text>
</comment>
<comment type="catalytic activity">
    <reaction evidence="6">
        <text>shikimate + NADP(+) = 3-dehydroshikimate + NADPH + H(+)</text>
        <dbReference type="Rhea" id="RHEA:17737"/>
        <dbReference type="ChEBI" id="CHEBI:15378"/>
        <dbReference type="ChEBI" id="CHEBI:16630"/>
        <dbReference type="ChEBI" id="CHEBI:36208"/>
        <dbReference type="ChEBI" id="CHEBI:57783"/>
        <dbReference type="ChEBI" id="CHEBI:58349"/>
        <dbReference type="EC" id="1.1.1.25"/>
    </reaction>
</comment>
<evidence type="ECO:0000313" key="9">
    <source>
        <dbReference type="EMBL" id="AJQ47808.1"/>
    </source>
</evidence>
<dbReference type="PANTHER" id="PTHR21089">
    <property type="entry name" value="SHIKIMATE DEHYDROGENASE"/>
    <property type="match status" value="1"/>
</dbReference>
<dbReference type="GO" id="GO:0005829">
    <property type="term" value="C:cytosol"/>
    <property type="evidence" value="ECO:0007669"/>
    <property type="project" value="TreeGrafter"/>
</dbReference>